<reference evidence="2 3" key="1">
    <citation type="journal article" date="2016" name="Sci. Rep.">
        <title>The genome sequence of the outbreeding globe artichoke constructed de novo incorporating a phase-aware low-pass sequencing strategy of F1 progeny.</title>
        <authorList>
            <person name="Scaglione D."/>
            <person name="Reyes-Chin-Wo S."/>
            <person name="Acquadro A."/>
            <person name="Froenicke L."/>
            <person name="Portis E."/>
            <person name="Beitel C."/>
            <person name="Tirone M."/>
            <person name="Mauro R."/>
            <person name="Lo Monaco A."/>
            <person name="Mauromicale G."/>
            <person name="Faccioli P."/>
            <person name="Cattivelli L."/>
            <person name="Rieseberg L."/>
            <person name="Michelmore R."/>
            <person name="Lanteri S."/>
        </authorList>
    </citation>
    <scope>NUCLEOTIDE SEQUENCE [LARGE SCALE GENOMIC DNA]</scope>
    <source>
        <strain evidence="2">2C</strain>
    </source>
</reference>
<keyword evidence="1" id="KW-0812">Transmembrane</keyword>
<evidence type="ECO:0000313" key="3">
    <source>
        <dbReference type="Proteomes" id="UP000243975"/>
    </source>
</evidence>
<evidence type="ECO:0000256" key="1">
    <source>
        <dbReference type="SAM" id="Phobius"/>
    </source>
</evidence>
<name>A0A118JRT8_CYNCS</name>
<dbReference type="Gramene" id="KVH88132">
    <property type="protein sequence ID" value="KVH88132"/>
    <property type="gene ID" value="Ccrd_024480"/>
</dbReference>
<keyword evidence="3" id="KW-1185">Reference proteome</keyword>
<sequence length="107" mass="11652">MKQSSRTNSLLCIWMAIYVFRPIKGIVISIGVSVLAAAWTNALEMVVKKILCQSDAAEFLVAFAGIQESVHQFSKDYKLRKGPVSVSLSSSSEIVGVDSSHSISKFL</sequence>
<protein>
    <submittedName>
        <fullName evidence="2">Uncharacterized protein</fullName>
    </submittedName>
</protein>
<dbReference type="Proteomes" id="UP000243975">
    <property type="component" value="Unassembled WGS sequence"/>
</dbReference>
<keyword evidence="1" id="KW-0472">Membrane</keyword>
<organism evidence="2 3">
    <name type="scientific">Cynara cardunculus var. scolymus</name>
    <name type="common">Globe artichoke</name>
    <name type="synonym">Cynara scolymus</name>
    <dbReference type="NCBI Taxonomy" id="59895"/>
    <lineage>
        <taxon>Eukaryota</taxon>
        <taxon>Viridiplantae</taxon>
        <taxon>Streptophyta</taxon>
        <taxon>Embryophyta</taxon>
        <taxon>Tracheophyta</taxon>
        <taxon>Spermatophyta</taxon>
        <taxon>Magnoliopsida</taxon>
        <taxon>eudicotyledons</taxon>
        <taxon>Gunneridae</taxon>
        <taxon>Pentapetalae</taxon>
        <taxon>asterids</taxon>
        <taxon>campanulids</taxon>
        <taxon>Asterales</taxon>
        <taxon>Asteraceae</taxon>
        <taxon>Carduoideae</taxon>
        <taxon>Cardueae</taxon>
        <taxon>Carduinae</taxon>
        <taxon>Cynara</taxon>
    </lineage>
</organism>
<keyword evidence="1" id="KW-1133">Transmembrane helix</keyword>
<accession>A0A118JRT8</accession>
<feature type="transmembrane region" description="Helical" evidence="1">
    <location>
        <begin position="12"/>
        <end position="39"/>
    </location>
</feature>
<proteinExistence type="predicted"/>
<dbReference type="EMBL" id="LEKV01005555">
    <property type="protein sequence ID" value="KVH88132.1"/>
    <property type="molecule type" value="Genomic_DNA"/>
</dbReference>
<gene>
    <name evidence="2" type="ORF">Ccrd_024480</name>
</gene>
<evidence type="ECO:0000313" key="2">
    <source>
        <dbReference type="EMBL" id="KVH88132.1"/>
    </source>
</evidence>
<comment type="caution">
    <text evidence="2">The sequence shown here is derived from an EMBL/GenBank/DDBJ whole genome shotgun (WGS) entry which is preliminary data.</text>
</comment>
<dbReference type="AlphaFoldDB" id="A0A118JRT8"/>